<keyword evidence="2" id="KW-0732">Signal</keyword>
<evidence type="ECO:0000256" key="2">
    <source>
        <dbReference type="ARBA" id="ARBA00022729"/>
    </source>
</evidence>
<dbReference type="GO" id="GO:0016020">
    <property type="term" value="C:membrane"/>
    <property type="evidence" value="ECO:0007669"/>
    <property type="project" value="UniProtKB-SubCell"/>
</dbReference>
<sequence length="227" mass="24436">MINIKWKPLTLACVGTCLAINVHASSRDGLYFGAGIGAAFDQFDLTTKNIINGFTVKSPMNEKTSAVGNVFVGYGGTADSGFYLAGELGTYFPSRSATNYGRPGVFITASTFTDTMRVQDYATIDALPGYRLNEAWLLYGRAGLTYAHFELNQAATALVPAFNSSENKWGGRIGAGLNFAFNSNLGIGLDYFYTHYPKVNTTAGAFNTSFTQQVCSNYVGISALYTI</sequence>
<dbReference type="InterPro" id="IPR011250">
    <property type="entry name" value="OMP/PagP_B-barrel"/>
</dbReference>
<dbReference type="RefSeq" id="WP_035893920.1">
    <property type="nucleotide sequence ID" value="NZ_LCUA01000040.1"/>
</dbReference>
<dbReference type="Gene3D" id="2.40.160.20">
    <property type="match status" value="1"/>
</dbReference>
<reference evidence="5 6" key="1">
    <citation type="submission" date="2015-11" db="EMBL/GenBank/DDBJ databases">
        <title>Genomic analysis of 38 Legionella species identifies large and diverse effector repertoires.</title>
        <authorList>
            <person name="Burstein D."/>
            <person name="Amaro F."/>
            <person name="Zusman T."/>
            <person name="Lifshitz Z."/>
            <person name="Cohen O."/>
            <person name="Gilbert J.A."/>
            <person name="Pupko T."/>
            <person name="Shuman H.A."/>
            <person name="Segal G."/>
        </authorList>
    </citation>
    <scope>NUCLEOTIDE SEQUENCE [LARGE SCALE GENOMIC DNA]</scope>
    <source>
        <strain evidence="5 6">Oak Ridge-10</strain>
    </source>
</reference>
<dbReference type="PANTHER" id="PTHR34001:SF3">
    <property type="entry name" value="BLL7405 PROTEIN"/>
    <property type="match status" value="1"/>
</dbReference>
<evidence type="ECO:0000313" key="5">
    <source>
        <dbReference type="EMBL" id="KTD37160.1"/>
    </source>
</evidence>
<keyword evidence="3" id="KW-0472">Membrane</keyword>
<dbReference type="EMBL" id="LNYP01000031">
    <property type="protein sequence ID" value="KTD37160.1"/>
    <property type="molecule type" value="Genomic_DNA"/>
</dbReference>
<dbReference type="Pfam" id="PF13505">
    <property type="entry name" value="OMP_b-brl"/>
    <property type="match status" value="1"/>
</dbReference>
<name>A0A0W0WXV4_9GAMM</name>
<dbReference type="PANTHER" id="PTHR34001">
    <property type="entry name" value="BLL7405 PROTEIN"/>
    <property type="match status" value="1"/>
</dbReference>
<dbReference type="SUPFAM" id="SSF56925">
    <property type="entry name" value="OMPA-like"/>
    <property type="match status" value="1"/>
</dbReference>
<evidence type="ECO:0000256" key="1">
    <source>
        <dbReference type="ARBA" id="ARBA00004370"/>
    </source>
</evidence>
<accession>A0A0W0WXV4</accession>
<evidence type="ECO:0000259" key="4">
    <source>
        <dbReference type="Pfam" id="PF13505"/>
    </source>
</evidence>
<dbReference type="InterPro" id="IPR027385">
    <property type="entry name" value="Beta-barrel_OMP"/>
</dbReference>
<gene>
    <name evidence="5" type="ORF">Loak_2296</name>
</gene>
<dbReference type="AlphaFoldDB" id="A0A0W0WXV4"/>
<organism evidence="5 6">
    <name type="scientific">Legionella oakridgensis</name>
    <dbReference type="NCBI Taxonomy" id="29423"/>
    <lineage>
        <taxon>Bacteria</taxon>
        <taxon>Pseudomonadati</taxon>
        <taxon>Pseudomonadota</taxon>
        <taxon>Gammaproteobacteria</taxon>
        <taxon>Legionellales</taxon>
        <taxon>Legionellaceae</taxon>
        <taxon>Legionella</taxon>
    </lineage>
</organism>
<dbReference type="Proteomes" id="UP000054858">
    <property type="component" value="Unassembled WGS sequence"/>
</dbReference>
<dbReference type="InterPro" id="IPR051692">
    <property type="entry name" value="OMP-like"/>
</dbReference>
<evidence type="ECO:0000256" key="3">
    <source>
        <dbReference type="ARBA" id="ARBA00023136"/>
    </source>
</evidence>
<dbReference type="PATRIC" id="fig|29423.5.peg.2410"/>
<protein>
    <submittedName>
        <fullName evidence="5">OmpA-like transmembrane domain protein</fullName>
    </submittedName>
</protein>
<comment type="subcellular location">
    <subcellularLocation>
        <location evidence="1">Membrane</location>
    </subcellularLocation>
</comment>
<comment type="caution">
    <text evidence="5">The sequence shown here is derived from an EMBL/GenBank/DDBJ whole genome shotgun (WGS) entry which is preliminary data.</text>
</comment>
<feature type="domain" description="Outer membrane protein beta-barrel" evidence="4">
    <location>
        <begin position="11"/>
        <end position="202"/>
    </location>
</feature>
<proteinExistence type="predicted"/>
<keyword evidence="5" id="KW-0812">Transmembrane</keyword>
<evidence type="ECO:0000313" key="6">
    <source>
        <dbReference type="Proteomes" id="UP000054858"/>
    </source>
</evidence>